<dbReference type="Pfam" id="PF11399">
    <property type="entry name" value="DUF3192"/>
    <property type="match status" value="1"/>
</dbReference>
<dbReference type="Proteomes" id="UP000076503">
    <property type="component" value="Unassembled WGS sequence"/>
</dbReference>
<keyword evidence="1" id="KW-0732">Signal</keyword>
<protein>
    <recommendedName>
        <fullName evidence="4">Lipoprotein</fullName>
    </recommendedName>
</protein>
<name>A0A161Y3C1_9GAMM</name>
<evidence type="ECO:0000256" key="1">
    <source>
        <dbReference type="ARBA" id="ARBA00022729"/>
    </source>
</evidence>
<organism evidence="2 3">
    <name type="scientific">Pseudoalteromonas luteoviolacea H33</name>
    <dbReference type="NCBI Taxonomy" id="1365251"/>
    <lineage>
        <taxon>Bacteria</taxon>
        <taxon>Pseudomonadati</taxon>
        <taxon>Pseudomonadota</taxon>
        <taxon>Gammaproteobacteria</taxon>
        <taxon>Alteromonadales</taxon>
        <taxon>Pseudoalteromonadaceae</taxon>
        <taxon>Pseudoalteromonas</taxon>
    </lineage>
</organism>
<dbReference type="InterPro" id="IPR037873">
    <property type="entry name" value="BamE-like"/>
</dbReference>
<evidence type="ECO:0008006" key="4">
    <source>
        <dbReference type="Google" id="ProtNLM"/>
    </source>
</evidence>
<gene>
    <name evidence="2" type="ORF">N476_19220</name>
</gene>
<comment type="caution">
    <text evidence="2">The sequence shown here is derived from an EMBL/GenBank/DDBJ whole genome shotgun (WGS) entry which is preliminary data.</text>
</comment>
<proteinExistence type="predicted"/>
<reference evidence="2 3" key="1">
    <citation type="submission" date="2013-07" db="EMBL/GenBank/DDBJ databases">
        <title>Comparative Genomic and Metabolomic Analysis of Twelve Strains of Pseudoalteromonas luteoviolacea.</title>
        <authorList>
            <person name="Vynne N.G."/>
            <person name="Mansson M."/>
            <person name="Gram L."/>
        </authorList>
    </citation>
    <scope>NUCLEOTIDE SEQUENCE [LARGE SCALE GENOMIC DNA]</scope>
    <source>
        <strain evidence="2 3">H33</strain>
    </source>
</reference>
<dbReference type="Gene3D" id="3.30.1450.10">
    <property type="match status" value="1"/>
</dbReference>
<evidence type="ECO:0000313" key="2">
    <source>
        <dbReference type="EMBL" id="KZN49419.1"/>
    </source>
</evidence>
<dbReference type="AlphaFoldDB" id="A0A161Y3C1"/>
<dbReference type="InterPro" id="IPR021534">
    <property type="entry name" value="DUF3192"/>
</dbReference>
<dbReference type="PATRIC" id="fig|1365251.3.peg.3154"/>
<dbReference type="EMBL" id="AUXZ01000081">
    <property type="protein sequence ID" value="KZN49419.1"/>
    <property type="molecule type" value="Genomic_DNA"/>
</dbReference>
<evidence type="ECO:0000313" key="3">
    <source>
        <dbReference type="Proteomes" id="UP000076503"/>
    </source>
</evidence>
<sequence>MDHTSGHEDNKMKKLLVATALLSTTLLSGCIVAVSDGEVSHHSAWNSTHKENRAKISKLELGSSYQAVTSKFGTPDFNEAVSKDGHTYQVLYFATNRKHSDGQITKDECTPLVFKDDQLIGFGQAAVDNYL</sequence>
<accession>A0A161Y3C1</accession>